<evidence type="ECO:0000313" key="1">
    <source>
        <dbReference type="Proteomes" id="UP000887578"/>
    </source>
</evidence>
<name>A0A914PA43_9BILA</name>
<dbReference type="AlphaFoldDB" id="A0A914PA43"/>
<protein>
    <submittedName>
        <fullName evidence="2">Polymerase nucleotidyl transferase domain-containing protein</fullName>
    </submittedName>
</protein>
<dbReference type="SUPFAM" id="SSF81301">
    <property type="entry name" value="Nucleotidyltransferase"/>
    <property type="match status" value="1"/>
</dbReference>
<reference evidence="2" key="1">
    <citation type="submission" date="2022-11" db="UniProtKB">
        <authorList>
            <consortium name="WormBaseParasite"/>
        </authorList>
    </citation>
    <scope>IDENTIFICATION</scope>
</reference>
<proteinExistence type="predicted"/>
<dbReference type="Gene3D" id="1.10.1410.10">
    <property type="match status" value="1"/>
</dbReference>
<organism evidence="1 2">
    <name type="scientific">Panagrolaimus davidi</name>
    <dbReference type="NCBI Taxonomy" id="227884"/>
    <lineage>
        <taxon>Eukaryota</taxon>
        <taxon>Metazoa</taxon>
        <taxon>Ecdysozoa</taxon>
        <taxon>Nematoda</taxon>
        <taxon>Chromadorea</taxon>
        <taxon>Rhabditida</taxon>
        <taxon>Tylenchina</taxon>
        <taxon>Panagrolaimomorpha</taxon>
        <taxon>Panagrolaimoidea</taxon>
        <taxon>Panagrolaimidae</taxon>
        <taxon>Panagrolaimus</taxon>
    </lineage>
</organism>
<dbReference type="Gene3D" id="3.30.460.10">
    <property type="entry name" value="Beta Polymerase, domain 2"/>
    <property type="match status" value="1"/>
</dbReference>
<dbReference type="Proteomes" id="UP000887578">
    <property type="component" value="Unplaced"/>
</dbReference>
<dbReference type="WBParaSite" id="PDA_v2.g14938.t1">
    <property type="protein sequence ID" value="PDA_v2.g14938.t1"/>
    <property type="gene ID" value="PDA_v2.g14938"/>
</dbReference>
<accession>A0A914PA43</accession>
<evidence type="ECO:0000313" key="2">
    <source>
        <dbReference type="WBParaSite" id="PDA_v2.g14938.t1"/>
    </source>
</evidence>
<keyword evidence="1" id="KW-1185">Reference proteome</keyword>
<dbReference type="InterPro" id="IPR043519">
    <property type="entry name" value="NT_sf"/>
</dbReference>
<sequence length="371" mass="42117">MADQRLHQFNTGVQLMYDSCETSYWYLYEQIRNVAEGWRNLQLPAGDDVEHPDPHNDTTIDHTSVTEFVASNILMPEEKLQAYRELYDKLEDALKNCGVSLRFVGSLLHDTALTGSDLDIIIVPKVGVDTNLLNDVLPVLQRQHVRQALNINGNINYRRGRVPIVLLQAGGRLKLQADLSIAGVGQLSLSCGHFIKKVLYDREDARLFVCILKQAFMRSGHYHGSKHCVSGVVVTIMVLWSMQKLNMLPVFERYERGVLTPDNSDWEGYWQSHRLVPSTPADMEEDTLIRNFGLVLQTLIDSECRQVMSLHGNMDHIPLQGGMGVFTPPNNDQNAADLVIEGNRKCFVVLPLIQWLKEWNDDPMLFLYSIA</sequence>